<evidence type="ECO:0000256" key="7">
    <source>
        <dbReference type="ARBA" id="ARBA00039448"/>
    </source>
</evidence>
<name>A0A2P6TZD5_CHLSO</name>
<feature type="compositionally biased region" description="Low complexity" evidence="9">
    <location>
        <begin position="319"/>
        <end position="347"/>
    </location>
</feature>
<evidence type="ECO:0000256" key="4">
    <source>
        <dbReference type="ARBA" id="ARBA00023128"/>
    </source>
</evidence>
<proteinExistence type="inferred from homology"/>
<dbReference type="SUPFAM" id="SSF54427">
    <property type="entry name" value="NTF2-like"/>
    <property type="match status" value="1"/>
</dbReference>
<sequence length="735" mass="76280">MLRRSLTAAAGRARQAAGTQKGFAELLSTSAAAAAAGGARAEGTPLLLGRAASAAGLLSRGSGGAACLPAPCWQLGAARGYAQMGTRMPKTGYKPPAEMQRAMQMRLSMVSSNLLAEPYRGKPPPLPLTAYFTVAGWKEAWRRFMSTVKTFFTLAKCQKLIPGFKRQSFKAESLELYKEICGLLAAGNKTTLRQLVTPAVFSDMKRQLKQREDGGWAHVQWDLVKEPSVDDLLTVHGRLIMIDPKDDTSGFAQITMRIPSQQRFAAYDRQGKLVAGNPEQAIDVEDFWVFEHALKKSPANRWRLAGRLSILPSAVEQKQAAGEGEQQGEQAAAAQQPAAEPAAPAAPVMRMGHVAEQQRQAAQPAWSAGQKQKQKAAAGRGRRRGGNQAACSSLPMRGARWLLLGLLVAGAAAACVQNQDGCLTCSADGESCTECDSSYSLSGGACTVKCSGGASDSGARCSQCDANDPSICLRCEATSSDVGAYIDSSGACKACPSGCVSCRDGDGSCNEVQSGKRAKEEDSGSSSGSSSDSGSGSDSGSSSGSGSEGGSGCPEHCSSCDSGKCSECKEGWVLDESGACVQCAENCVKCKPSSSGGTKCVKCSSGYGPSRGRCQSCSSPACTSCPDGPAQCSECREGFVAYGGGCSKCSVSSCVRCDSADPNRCLECAGSLGADTSGKCIEGQVKHCKSIDPSNASNCLRCADGYSPVTDGTSGATTCEQAPAPATQKLRLRCF</sequence>
<keyword evidence="12" id="KW-1185">Reference proteome</keyword>
<evidence type="ECO:0000256" key="1">
    <source>
        <dbReference type="ARBA" id="ARBA00004173"/>
    </source>
</evidence>
<keyword evidence="5" id="KW-0687">Ribonucleoprotein</keyword>
<keyword evidence="2" id="KW-0809">Transit peptide</keyword>
<protein>
    <recommendedName>
        <fullName evidence="7">Large ribosomal subunit protein mL45</fullName>
    </recommendedName>
    <alternativeName>
        <fullName evidence="8">39S ribosomal protein L45, mitochondrial</fullName>
    </alternativeName>
</protein>
<dbReference type="SMART" id="SM00978">
    <property type="entry name" value="Tim44"/>
    <property type="match status" value="1"/>
</dbReference>
<comment type="caution">
    <text evidence="11">The sequence shown here is derived from an EMBL/GenBank/DDBJ whole genome shotgun (WGS) entry which is preliminary data.</text>
</comment>
<keyword evidence="4" id="KW-0496">Mitochondrion</keyword>
<dbReference type="GO" id="GO:1990904">
    <property type="term" value="C:ribonucleoprotein complex"/>
    <property type="evidence" value="ECO:0007669"/>
    <property type="project" value="UniProtKB-KW"/>
</dbReference>
<dbReference type="STRING" id="3076.A0A2P6TZD5"/>
<dbReference type="PANTHER" id="PTHR28554:SF1">
    <property type="entry name" value="LARGE RIBOSOMAL SUBUNIT PROTEIN ML45"/>
    <property type="match status" value="1"/>
</dbReference>
<accession>A0A2P6TZD5</accession>
<dbReference type="EMBL" id="LHPG02000004">
    <property type="protein sequence ID" value="PRW59403.1"/>
    <property type="molecule type" value="Genomic_DNA"/>
</dbReference>
<dbReference type="InterPro" id="IPR007379">
    <property type="entry name" value="Tim44-like_dom"/>
</dbReference>
<feature type="domain" description="Tim44-like" evidence="10">
    <location>
        <begin position="150"/>
        <end position="309"/>
    </location>
</feature>
<dbReference type="OrthoDB" id="19619at2759"/>
<evidence type="ECO:0000256" key="5">
    <source>
        <dbReference type="ARBA" id="ARBA00023274"/>
    </source>
</evidence>
<dbReference type="InterPro" id="IPR032710">
    <property type="entry name" value="NTF2-like_dom_sf"/>
</dbReference>
<evidence type="ECO:0000256" key="3">
    <source>
        <dbReference type="ARBA" id="ARBA00022980"/>
    </source>
</evidence>
<dbReference type="GO" id="GO:0005739">
    <property type="term" value="C:mitochondrion"/>
    <property type="evidence" value="ECO:0007669"/>
    <property type="project" value="UniProtKB-SubCell"/>
</dbReference>
<reference evidence="11 12" key="1">
    <citation type="journal article" date="2018" name="Plant J.">
        <title>Genome sequences of Chlorella sorokiniana UTEX 1602 and Micractinium conductrix SAG 241.80: implications to maltose excretion by a green alga.</title>
        <authorList>
            <person name="Arriola M.B."/>
            <person name="Velmurugan N."/>
            <person name="Zhang Y."/>
            <person name="Plunkett M.H."/>
            <person name="Hondzo H."/>
            <person name="Barney B.M."/>
        </authorList>
    </citation>
    <scope>NUCLEOTIDE SEQUENCE [LARGE SCALE GENOMIC DNA]</scope>
    <source>
        <strain evidence="12">UTEX 1602</strain>
    </source>
</reference>
<dbReference type="GO" id="GO:0005840">
    <property type="term" value="C:ribosome"/>
    <property type="evidence" value="ECO:0007669"/>
    <property type="project" value="UniProtKB-KW"/>
</dbReference>
<dbReference type="Gene3D" id="3.10.450.240">
    <property type="match status" value="1"/>
</dbReference>
<gene>
    <name evidence="11" type="ORF">C2E21_2456</name>
</gene>
<dbReference type="InterPro" id="IPR009030">
    <property type="entry name" value="Growth_fac_rcpt_cys_sf"/>
</dbReference>
<dbReference type="PANTHER" id="PTHR28554">
    <property type="entry name" value="39S RIBOSOMAL PROTEIN L45, MITOCHONDRIAL"/>
    <property type="match status" value="1"/>
</dbReference>
<evidence type="ECO:0000256" key="2">
    <source>
        <dbReference type="ARBA" id="ARBA00022946"/>
    </source>
</evidence>
<evidence type="ECO:0000313" key="11">
    <source>
        <dbReference type="EMBL" id="PRW59403.1"/>
    </source>
</evidence>
<keyword evidence="3" id="KW-0689">Ribosomal protein</keyword>
<feature type="region of interest" description="Disordered" evidence="9">
    <location>
        <begin position="318"/>
        <end position="390"/>
    </location>
</feature>
<organism evidence="11 12">
    <name type="scientific">Chlorella sorokiniana</name>
    <name type="common">Freshwater green alga</name>
    <dbReference type="NCBI Taxonomy" id="3076"/>
    <lineage>
        <taxon>Eukaryota</taxon>
        <taxon>Viridiplantae</taxon>
        <taxon>Chlorophyta</taxon>
        <taxon>core chlorophytes</taxon>
        <taxon>Trebouxiophyceae</taxon>
        <taxon>Chlorellales</taxon>
        <taxon>Chlorellaceae</taxon>
        <taxon>Chlorella clade</taxon>
        <taxon>Chlorella</taxon>
    </lineage>
</organism>
<dbReference type="SUPFAM" id="SSF57184">
    <property type="entry name" value="Growth factor receptor domain"/>
    <property type="match status" value="2"/>
</dbReference>
<evidence type="ECO:0000256" key="9">
    <source>
        <dbReference type="SAM" id="MobiDB-lite"/>
    </source>
</evidence>
<feature type="compositionally biased region" description="Low complexity" evidence="9">
    <location>
        <begin position="368"/>
        <end position="379"/>
    </location>
</feature>
<dbReference type="Pfam" id="PF04280">
    <property type="entry name" value="Tim44"/>
    <property type="match status" value="1"/>
</dbReference>
<dbReference type="InterPro" id="IPR051975">
    <property type="entry name" value="mtLSU_mL45"/>
</dbReference>
<evidence type="ECO:0000259" key="10">
    <source>
        <dbReference type="SMART" id="SM00978"/>
    </source>
</evidence>
<evidence type="ECO:0000313" key="12">
    <source>
        <dbReference type="Proteomes" id="UP000239899"/>
    </source>
</evidence>
<comment type="subcellular location">
    <subcellularLocation>
        <location evidence="1">Mitochondrion</location>
    </subcellularLocation>
</comment>
<comment type="similarity">
    <text evidence="6">Belongs to the mitochondrion-specific ribosomal protein mL45 family.</text>
</comment>
<evidence type="ECO:0000256" key="6">
    <source>
        <dbReference type="ARBA" id="ARBA00038073"/>
    </source>
</evidence>
<feature type="compositionally biased region" description="Low complexity" evidence="9">
    <location>
        <begin position="524"/>
        <end position="545"/>
    </location>
</feature>
<feature type="region of interest" description="Disordered" evidence="9">
    <location>
        <begin position="513"/>
        <end position="551"/>
    </location>
</feature>
<evidence type="ECO:0000256" key="8">
    <source>
        <dbReference type="ARBA" id="ARBA00043031"/>
    </source>
</evidence>
<dbReference type="AlphaFoldDB" id="A0A2P6TZD5"/>
<dbReference type="Proteomes" id="UP000239899">
    <property type="component" value="Unassembled WGS sequence"/>
</dbReference>